<dbReference type="Pfam" id="PF07589">
    <property type="entry name" value="PEP-CTERM"/>
    <property type="match status" value="1"/>
</dbReference>
<accession>A0ABT3L848</accession>
<evidence type="ECO:0000313" key="4">
    <source>
        <dbReference type="Proteomes" id="UP001526426"/>
    </source>
</evidence>
<dbReference type="RefSeq" id="WP_265265555.1">
    <property type="nucleotide sequence ID" value="NZ_JAIHOM010000084.1"/>
</dbReference>
<evidence type="ECO:0000256" key="1">
    <source>
        <dbReference type="SAM" id="SignalP"/>
    </source>
</evidence>
<evidence type="ECO:0000313" key="3">
    <source>
        <dbReference type="EMBL" id="MCW6037693.1"/>
    </source>
</evidence>
<dbReference type="EMBL" id="JAIHOM010000084">
    <property type="protein sequence ID" value="MCW6037693.1"/>
    <property type="molecule type" value="Genomic_DNA"/>
</dbReference>
<proteinExistence type="predicted"/>
<feature type="signal peptide" evidence="1">
    <location>
        <begin position="1"/>
        <end position="27"/>
    </location>
</feature>
<gene>
    <name evidence="3" type="ORF">K4A83_15635</name>
</gene>
<keyword evidence="4" id="KW-1185">Reference proteome</keyword>
<organism evidence="3 4">
    <name type="scientific">Spirulina subsalsa FACHB-351</name>
    <dbReference type="NCBI Taxonomy" id="234711"/>
    <lineage>
        <taxon>Bacteria</taxon>
        <taxon>Bacillati</taxon>
        <taxon>Cyanobacteriota</taxon>
        <taxon>Cyanophyceae</taxon>
        <taxon>Spirulinales</taxon>
        <taxon>Spirulinaceae</taxon>
        <taxon>Spirulina</taxon>
    </lineage>
</organism>
<dbReference type="Proteomes" id="UP001526426">
    <property type="component" value="Unassembled WGS sequence"/>
</dbReference>
<dbReference type="NCBIfam" id="TIGR02595">
    <property type="entry name" value="PEP_CTERM"/>
    <property type="match status" value="1"/>
</dbReference>
<name>A0ABT3L848_9CYAN</name>
<protein>
    <submittedName>
        <fullName evidence="3">PEP-CTERM sorting domain-containing protein</fullName>
    </submittedName>
</protein>
<keyword evidence="1" id="KW-0732">Signal</keyword>
<feature type="domain" description="Ice-binding protein C-terminal" evidence="2">
    <location>
        <begin position="222"/>
        <end position="246"/>
    </location>
</feature>
<evidence type="ECO:0000259" key="2">
    <source>
        <dbReference type="Pfam" id="PF07589"/>
    </source>
</evidence>
<reference evidence="3 4" key="1">
    <citation type="submission" date="2021-08" db="EMBL/GenBank/DDBJ databases">
        <title>Draft genome sequence of Spirulina subsalsa with high tolerance to salinity and hype-accumulation of phycocyanin.</title>
        <authorList>
            <person name="Pei H."/>
            <person name="Jiang L."/>
        </authorList>
    </citation>
    <scope>NUCLEOTIDE SEQUENCE [LARGE SCALE GENOMIC DNA]</scope>
    <source>
        <strain evidence="3 4">FACHB-351</strain>
    </source>
</reference>
<dbReference type="InterPro" id="IPR013424">
    <property type="entry name" value="Ice-binding_C"/>
</dbReference>
<comment type="caution">
    <text evidence="3">The sequence shown here is derived from an EMBL/GenBank/DDBJ whole genome shotgun (WGS) entry which is preliminary data.</text>
</comment>
<sequence length="251" mass="26273">MKLNSTALISSLAAAGAIAATGMPAQAASFTASDAAGCAGLTSCVVNDFFTLTAGDGKYLTYKEFALVDGVGVSATQDIKKDPSWGEIDSNGERLIVDFAKATALRSIDLSFLYQDGVNHDRVNEVAKVTATLLDGSLVSHTLSVLGDTLAGWSGNYDGTAVKNMSPSIAFDGVNDAGGWYRILNPFGDLEVASLEFTAIRLNDSLAKQSWDSDYALKGIKTVPEPATVLGLMGVATLAGFTARRRRSVES</sequence>
<feature type="chain" id="PRO_5047097606" evidence="1">
    <location>
        <begin position="28"/>
        <end position="251"/>
    </location>
</feature>